<protein>
    <submittedName>
        <fullName evidence="1">Transposase-like protein</fullName>
    </submittedName>
</protein>
<sequence length="78" mass="9079">MVREALEVGNKTLVTRRYELSPNLVQRWMKAYGRETVTHSSSAEVKVRKGKEIFYLLPNKASINIFNHLFQTNILKLT</sequence>
<dbReference type="AlphaFoldDB" id="A0A7V9Z8X4"/>
<name>A0A7V9Z8X4_9BACL</name>
<keyword evidence="2" id="KW-1185">Reference proteome</keyword>
<organism evidence="1 2">
    <name type="scientific">Thermaerobacillus caldiproteolyticus</name>
    <dbReference type="NCBI Taxonomy" id="247480"/>
    <lineage>
        <taxon>Bacteria</taxon>
        <taxon>Bacillati</taxon>
        <taxon>Bacillota</taxon>
        <taxon>Bacilli</taxon>
        <taxon>Bacillales</taxon>
        <taxon>Anoxybacillaceae</taxon>
        <taxon>Thermaerobacillus</taxon>
    </lineage>
</organism>
<evidence type="ECO:0000313" key="1">
    <source>
        <dbReference type="EMBL" id="MBA2876230.1"/>
    </source>
</evidence>
<dbReference type="Proteomes" id="UP000523087">
    <property type="component" value="Unassembled WGS sequence"/>
</dbReference>
<accession>A0A7V9Z8X4</accession>
<dbReference type="EMBL" id="JACDUT010000010">
    <property type="protein sequence ID" value="MBA2876230.1"/>
    <property type="molecule type" value="Genomic_DNA"/>
</dbReference>
<proteinExistence type="predicted"/>
<comment type="caution">
    <text evidence="1">The sequence shown here is derived from an EMBL/GenBank/DDBJ whole genome shotgun (WGS) entry which is preliminary data.</text>
</comment>
<gene>
    <name evidence="1" type="ORF">HNR31_003025</name>
</gene>
<evidence type="ECO:0000313" key="2">
    <source>
        <dbReference type="Proteomes" id="UP000523087"/>
    </source>
</evidence>
<reference evidence="1 2" key="1">
    <citation type="submission" date="2020-07" db="EMBL/GenBank/DDBJ databases">
        <title>Genomic Encyclopedia of Type Strains, Phase IV (KMG-IV): sequencing the most valuable type-strain genomes for metagenomic binning, comparative biology and taxonomic classification.</title>
        <authorList>
            <person name="Goeker M."/>
        </authorList>
    </citation>
    <scope>NUCLEOTIDE SEQUENCE [LARGE SCALE GENOMIC DNA]</scope>
    <source>
        <strain evidence="1 2">DSM 15730</strain>
    </source>
</reference>